<feature type="compositionally biased region" description="Basic and acidic residues" evidence="3">
    <location>
        <begin position="54"/>
        <end position="77"/>
    </location>
</feature>
<keyword evidence="6" id="KW-1185">Reference proteome</keyword>
<evidence type="ECO:0000313" key="5">
    <source>
        <dbReference type="EMBL" id="WZN64379.1"/>
    </source>
</evidence>
<gene>
    <name evidence="5" type="ORF">HKI87_09g59350</name>
</gene>
<evidence type="ECO:0000313" key="6">
    <source>
        <dbReference type="Proteomes" id="UP001472866"/>
    </source>
</evidence>
<feature type="compositionally biased region" description="Basic and acidic residues" evidence="3">
    <location>
        <begin position="99"/>
        <end position="131"/>
    </location>
</feature>
<dbReference type="GO" id="GO:0006366">
    <property type="term" value="P:transcription by RNA polymerase II"/>
    <property type="evidence" value="ECO:0007669"/>
    <property type="project" value="TreeGrafter"/>
</dbReference>
<dbReference type="GO" id="GO:0003713">
    <property type="term" value="F:transcription coactivator activity"/>
    <property type="evidence" value="ECO:0007669"/>
    <property type="project" value="TreeGrafter"/>
</dbReference>
<organism evidence="5 6">
    <name type="scientific">Chloropicon roscoffensis</name>
    <dbReference type="NCBI Taxonomy" id="1461544"/>
    <lineage>
        <taxon>Eukaryota</taxon>
        <taxon>Viridiplantae</taxon>
        <taxon>Chlorophyta</taxon>
        <taxon>Chloropicophyceae</taxon>
        <taxon>Chloropicales</taxon>
        <taxon>Chloropicaceae</taxon>
        <taxon>Chloropicon</taxon>
    </lineage>
</organism>
<reference evidence="5 6" key="1">
    <citation type="submission" date="2024-03" db="EMBL/GenBank/DDBJ databases">
        <title>Complete genome sequence of the green alga Chloropicon roscoffensis RCC1871.</title>
        <authorList>
            <person name="Lemieux C."/>
            <person name="Pombert J.-F."/>
            <person name="Otis C."/>
            <person name="Turmel M."/>
        </authorList>
    </citation>
    <scope>NUCLEOTIDE SEQUENCE [LARGE SCALE GENOMIC DNA]</scope>
    <source>
        <strain evidence="5 6">RCC1871</strain>
    </source>
</reference>
<sequence length="235" mass="26777">MGKMKKSGVNSKAADARSRKKEAKGEASAKAAKAKEDAYWASQGDGQVSKAQRKKQEQETKRREAQQKKDEARKLLAAEEASMSKPKKPQKASVSQKVTRVELERQREKDELERKARMEQHDRKVKDRTVTEEEYDELVSRPNLNREADVVAAKSVDEAISGLQSIGLAEQAPVDPHPERRLRAAYKAFEEEQLPIMKREMPGLTLKQYKDKLWKQFKKSPANPVVAARLQQQQQ</sequence>
<accession>A0AAX4PDX0</accession>
<dbReference type="InterPro" id="IPR010422">
    <property type="entry name" value="Ccdc124/Oxs1"/>
</dbReference>
<proteinExistence type="inferred from homology"/>
<evidence type="ECO:0000256" key="1">
    <source>
        <dbReference type="ARBA" id="ARBA00008296"/>
    </source>
</evidence>
<evidence type="ECO:0000256" key="2">
    <source>
        <dbReference type="ARBA" id="ARBA00023054"/>
    </source>
</evidence>
<feature type="compositionally biased region" description="Basic and acidic residues" evidence="3">
    <location>
        <begin position="23"/>
        <end position="38"/>
    </location>
</feature>
<dbReference type="AlphaFoldDB" id="A0AAX4PDX0"/>
<dbReference type="InterPro" id="IPR054414">
    <property type="entry name" value="Ccdc124/Oxs1_C"/>
</dbReference>
<name>A0AAX4PDX0_9CHLO</name>
<dbReference type="PANTHER" id="PTHR21680:SF0">
    <property type="entry name" value="COILED-COIL DOMAIN-CONTAINING PROTEIN 124"/>
    <property type="match status" value="1"/>
</dbReference>
<keyword evidence="2" id="KW-0175">Coiled coil</keyword>
<dbReference type="GO" id="GO:0005634">
    <property type="term" value="C:nucleus"/>
    <property type="evidence" value="ECO:0007669"/>
    <property type="project" value="TreeGrafter"/>
</dbReference>
<dbReference type="PANTHER" id="PTHR21680">
    <property type="entry name" value="COILED-COIL DOMAIN-CONTAINING PROTEIN 124"/>
    <property type="match status" value="1"/>
</dbReference>
<dbReference type="EMBL" id="CP151509">
    <property type="protein sequence ID" value="WZN64379.1"/>
    <property type="molecule type" value="Genomic_DNA"/>
</dbReference>
<dbReference type="Pfam" id="PF06244">
    <property type="entry name" value="Ccdc124"/>
    <property type="match status" value="1"/>
</dbReference>
<feature type="region of interest" description="Disordered" evidence="3">
    <location>
        <begin position="1"/>
        <end position="138"/>
    </location>
</feature>
<evidence type="ECO:0000256" key="3">
    <source>
        <dbReference type="SAM" id="MobiDB-lite"/>
    </source>
</evidence>
<evidence type="ECO:0000259" key="4">
    <source>
        <dbReference type="Pfam" id="PF06244"/>
    </source>
</evidence>
<protein>
    <submittedName>
        <fullName evidence="5">Coiled-coil domain-containing protein 124</fullName>
    </submittedName>
</protein>
<dbReference type="Proteomes" id="UP001472866">
    <property type="component" value="Chromosome 09"/>
</dbReference>
<feature type="domain" description="Coiled-coil" evidence="4">
    <location>
        <begin position="143"/>
        <end position="225"/>
    </location>
</feature>
<comment type="similarity">
    <text evidence="1">Belongs to the CCDC124 family.</text>
</comment>